<dbReference type="PRINTS" id="PR00622">
    <property type="entry name" value="HISTONEH3"/>
</dbReference>
<feature type="domain" description="Core Histone H2A/H2B/H3" evidence="2">
    <location>
        <begin position="106"/>
        <end position="161"/>
    </location>
</feature>
<keyword evidence="4" id="KW-1185">Reference proteome</keyword>
<evidence type="ECO:0000313" key="3">
    <source>
        <dbReference type="EMBL" id="KAJ1355245.1"/>
    </source>
</evidence>
<dbReference type="SMART" id="SM00428">
    <property type="entry name" value="H3"/>
    <property type="match status" value="1"/>
</dbReference>
<evidence type="ECO:0000313" key="4">
    <source>
        <dbReference type="Proteomes" id="UP001196413"/>
    </source>
</evidence>
<dbReference type="AlphaFoldDB" id="A0AAD5MAZ5"/>
<accession>A0AAD5MAZ5</accession>
<proteinExistence type="inferred from homology"/>
<name>A0AAD5MAZ5_PARTN</name>
<dbReference type="GO" id="GO:0000786">
    <property type="term" value="C:nucleosome"/>
    <property type="evidence" value="ECO:0007669"/>
    <property type="project" value="InterPro"/>
</dbReference>
<gene>
    <name evidence="3" type="ORF">KIN20_012576</name>
</gene>
<dbReference type="InterPro" id="IPR009072">
    <property type="entry name" value="Histone-fold"/>
</dbReference>
<dbReference type="EMBL" id="JAHQIW010002397">
    <property type="protein sequence ID" value="KAJ1355245.1"/>
    <property type="molecule type" value="Genomic_DNA"/>
</dbReference>
<dbReference type="Gene3D" id="1.10.20.10">
    <property type="entry name" value="Histone, subunit A"/>
    <property type="match status" value="1"/>
</dbReference>
<organism evidence="3 4">
    <name type="scientific">Parelaphostrongylus tenuis</name>
    <name type="common">Meningeal worm</name>
    <dbReference type="NCBI Taxonomy" id="148309"/>
    <lineage>
        <taxon>Eukaryota</taxon>
        <taxon>Metazoa</taxon>
        <taxon>Ecdysozoa</taxon>
        <taxon>Nematoda</taxon>
        <taxon>Chromadorea</taxon>
        <taxon>Rhabditida</taxon>
        <taxon>Rhabditina</taxon>
        <taxon>Rhabditomorpha</taxon>
        <taxon>Strongyloidea</taxon>
        <taxon>Metastrongylidae</taxon>
        <taxon>Parelaphostrongylus</taxon>
    </lineage>
</organism>
<reference evidence="3" key="1">
    <citation type="submission" date="2021-06" db="EMBL/GenBank/DDBJ databases">
        <title>Parelaphostrongylus tenuis whole genome reference sequence.</title>
        <authorList>
            <person name="Garwood T.J."/>
            <person name="Larsen P.A."/>
            <person name="Fountain-Jones N.M."/>
            <person name="Garbe J.R."/>
            <person name="Macchietto M.G."/>
            <person name="Kania S.A."/>
            <person name="Gerhold R.W."/>
            <person name="Richards J.E."/>
            <person name="Wolf T.M."/>
        </authorList>
    </citation>
    <scope>NUCLEOTIDE SEQUENCE</scope>
    <source>
        <strain evidence="3">MNPRO001-30</strain>
        <tissue evidence="3">Meninges</tissue>
    </source>
</reference>
<dbReference type="GO" id="GO:0030527">
    <property type="term" value="F:structural constituent of chromatin"/>
    <property type="evidence" value="ECO:0007669"/>
    <property type="project" value="InterPro"/>
</dbReference>
<evidence type="ECO:0000259" key="2">
    <source>
        <dbReference type="Pfam" id="PF00125"/>
    </source>
</evidence>
<dbReference type="GO" id="GO:0046982">
    <property type="term" value="F:protein heterodimerization activity"/>
    <property type="evidence" value="ECO:0007669"/>
    <property type="project" value="InterPro"/>
</dbReference>
<comment type="similarity">
    <text evidence="1">Belongs to the histone H3 family.</text>
</comment>
<dbReference type="PANTHER" id="PTHR11426">
    <property type="entry name" value="HISTONE H3"/>
    <property type="match status" value="1"/>
</dbReference>
<dbReference type="SUPFAM" id="SSF47113">
    <property type="entry name" value="Histone-fold"/>
    <property type="match status" value="1"/>
</dbReference>
<sequence>MVNVFNMLYISRMACQMNLRFSKLPIKHQELPLTSKLDSKRGLHTTDETQSKVLKPAQRAAHNNFDLSTPTVPEGGARRCQRGISICVKFDCNVVLYTKLLQVLNKRNINDEITWQADALLDLQEATEVHLTCLFEDTTLVAIHARYVTIEPKDMQIVRRLRGENVTMSTSSKETRQY</sequence>
<protein>
    <recommendedName>
        <fullName evidence="2">Core Histone H2A/H2B/H3 domain-containing protein</fullName>
    </recommendedName>
</protein>
<dbReference type="Proteomes" id="UP001196413">
    <property type="component" value="Unassembled WGS sequence"/>
</dbReference>
<dbReference type="InterPro" id="IPR000164">
    <property type="entry name" value="Histone_H3/CENP-A"/>
</dbReference>
<dbReference type="GO" id="GO:0003677">
    <property type="term" value="F:DNA binding"/>
    <property type="evidence" value="ECO:0007669"/>
    <property type="project" value="InterPro"/>
</dbReference>
<dbReference type="InterPro" id="IPR007125">
    <property type="entry name" value="H2A/H2B/H3"/>
</dbReference>
<dbReference type="Pfam" id="PF00125">
    <property type="entry name" value="Histone"/>
    <property type="match status" value="1"/>
</dbReference>
<evidence type="ECO:0000256" key="1">
    <source>
        <dbReference type="ARBA" id="ARBA00010343"/>
    </source>
</evidence>
<comment type="caution">
    <text evidence="3">The sequence shown here is derived from an EMBL/GenBank/DDBJ whole genome shotgun (WGS) entry which is preliminary data.</text>
</comment>